<gene>
    <name evidence="2" type="ORF">AYL44_03100</name>
</gene>
<dbReference type="InterPro" id="IPR057204">
    <property type="entry name" value="DUF7882"/>
</dbReference>
<sequence length="112" mass="12529">MGKFIYNERIRVDFEDRVLAHLQVVITTKLRRGESFTFMWRNDQSLGDGRQVVWLHPGADLNFQYFGSRQPSLNPAWLDALSYVANSPSGLYLVPEPQGSAAAGVGSSERIG</sequence>
<proteinExistence type="predicted"/>
<keyword evidence="2" id="KW-0436">Ligase</keyword>
<dbReference type="OrthoDB" id="5123855at2"/>
<organism evidence="2 3">
    <name type="scientific">Microbacterium oleivorans</name>
    <dbReference type="NCBI Taxonomy" id="273677"/>
    <lineage>
        <taxon>Bacteria</taxon>
        <taxon>Bacillati</taxon>
        <taxon>Actinomycetota</taxon>
        <taxon>Actinomycetes</taxon>
        <taxon>Micrococcales</taxon>
        <taxon>Microbacteriaceae</taxon>
        <taxon>Microbacterium</taxon>
    </lineage>
</organism>
<dbReference type="Pfam" id="PF25355">
    <property type="entry name" value="DUF7882"/>
    <property type="match status" value="1"/>
</dbReference>
<evidence type="ECO:0000259" key="1">
    <source>
        <dbReference type="Pfam" id="PF25355"/>
    </source>
</evidence>
<accession>A0A177KCY3</accession>
<evidence type="ECO:0000313" key="3">
    <source>
        <dbReference type="Proteomes" id="UP000076998"/>
    </source>
</evidence>
<dbReference type="AlphaFoldDB" id="A0A177KCY3"/>
<protein>
    <submittedName>
        <fullName evidence="2">ATP-dependent DNA ligase</fullName>
    </submittedName>
</protein>
<evidence type="ECO:0000313" key="2">
    <source>
        <dbReference type="EMBL" id="OAH51269.1"/>
    </source>
</evidence>
<dbReference type="GO" id="GO:0016874">
    <property type="term" value="F:ligase activity"/>
    <property type="evidence" value="ECO:0007669"/>
    <property type="project" value="UniProtKB-KW"/>
</dbReference>
<dbReference type="RefSeq" id="WP_064001777.1">
    <property type="nucleotide sequence ID" value="NZ_LSTV01000001.1"/>
</dbReference>
<name>A0A177KCY3_9MICO</name>
<dbReference type="Proteomes" id="UP000076998">
    <property type="component" value="Unassembled WGS sequence"/>
</dbReference>
<comment type="caution">
    <text evidence="2">The sequence shown here is derived from an EMBL/GenBank/DDBJ whole genome shotgun (WGS) entry which is preliminary data.</text>
</comment>
<feature type="domain" description="DUF7882" evidence="1">
    <location>
        <begin position="1"/>
        <end position="96"/>
    </location>
</feature>
<dbReference type="EMBL" id="LSTV01000001">
    <property type="protein sequence ID" value="OAH51269.1"/>
    <property type="molecule type" value="Genomic_DNA"/>
</dbReference>
<reference evidence="2 3" key="1">
    <citation type="submission" date="2016-02" db="EMBL/GenBank/DDBJ databases">
        <authorList>
            <person name="Wen L."/>
            <person name="He K."/>
            <person name="Yang H."/>
        </authorList>
    </citation>
    <scope>NUCLEOTIDE SEQUENCE [LARGE SCALE GENOMIC DNA]</scope>
    <source>
        <strain evidence="2 3">CD11_3</strain>
    </source>
</reference>